<gene>
    <name evidence="1" type="ORF">SAMN02983003_3285</name>
</gene>
<dbReference type="PROSITE" id="PS51257">
    <property type="entry name" value="PROKAR_LIPOPROTEIN"/>
    <property type="match status" value="1"/>
</dbReference>
<reference evidence="1 2" key="1">
    <citation type="submission" date="2016-11" db="EMBL/GenBank/DDBJ databases">
        <authorList>
            <person name="Jaros S."/>
            <person name="Januszkiewicz K."/>
            <person name="Wedrychowicz H."/>
        </authorList>
    </citation>
    <scope>NUCLEOTIDE SEQUENCE [LARGE SCALE GENOMIC DNA]</scope>
    <source>
        <strain evidence="1 2">ATCC 23634</strain>
    </source>
</reference>
<protein>
    <recommendedName>
        <fullName evidence="3">Lipoprotein</fullName>
    </recommendedName>
</protein>
<dbReference type="EMBL" id="FPKU01000003">
    <property type="protein sequence ID" value="SFZ86111.1"/>
    <property type="molecule type" value="Genomic_DNA"/>
</dbReference>
<dbReference type="OrthoDB" id="7678486at2"/>
<sequence>MRDSTRAATGRVFSLVGAGLLATALSACSMGNLFGGGGASPTAALANTSATSEEIARSAPVLPAIATECPPIKVRPGQEALFSYVNNAEPNPRRLRFQAVLDKQSRNCVVSNGLITVRMGVVGRLLLGPAGQNEQVNLPLRFSVEREDVALYSERYDIPVQVSPAAQSAEFVKVVENVNIPYLGGEDITIWVGFESGRS</sequence>
<dbReference type="RefSeq" id="WP_072345462.1">
    <property type="nucleotide sequence ID" value="NZ_FPKU01000003.1"/>
</dbReference>
<organism evidence="1 2">
    <name type="scientific">Devosia enhydra</name>
    <dbReference type="NCBI Taxonomy" id="665118"/>
    <lineage>
        <taxon>Bacteria</taxon>
        <taxon>Pseudomonadati</taxon>
        <taxon>Pseudomonadota</taxon>
        <taxon>Alphaproteobacteria</taxon>
        <taxon>Hyphomicrobiales</taxon>
        <taxon>Devosiaceae</taxon>
        <taxon>Devosia</taxon>
    </lineage>
</organism>
<proteinExistence type="predicted"/>
<dbReference type="Proteomes" id="UP000183447">
    <property type="component" value="Unassembled WGS sequence"/>
</dbReference>
<dbReference type="STRING" id="665118.SAMN02983003_3285"/>
<evidence type="ECO:0000313" key="2">
    <source>
        <dbReference type="Proteomes" id="UP000183447"/>
    </source>
</evidence>
<name>A0A1K2I1H2_9HYPH</name>
<evidence type="ECO:0008006" key="3">
    <source>
        <dbReference type="Google" id="ProtNLM"/>
    </source>
</evidence>
<keyword evidence="2" id="KW-1185">Reference proteome</keyword>
<evidence type="ECO:0000313" key="1">
    <source>
        <dbReference type="EMBL" id="SFZ86111.1"/>
    </source>
</evidence>
<dbReference type="AlphaFoldDB" id="A0A1K2I1H2"/>
<accession>A0A1K2I1H2</accession>